<comment type="caution">
    <text evidence="1">The sequence shown here is derived from an EMBL/GenBank/DDBJ whole genome shotgun (WGS) entry which is preliminary data.</text>
</comment>
<gene>
    <name evidence="1" type="ORF">L3Q82_002151</name>
</gene>
<evidence type="ECO:0000313" key="1">
    <source>
        <dbReference type="EMBL" id="KAI3361823.1"/>
    </source>
</evidence>
<keyword evidence="2" id="KW-1185">Reference proteome</keyword>
<dbReference type="EMBL" id="CM041545">
    <property type="protein sequence ID" value="KAI3361823.1"/>
    <property type="molecule type" value="Genomic_DNA"/>
</dbReference>
<proteinExistence type="predicted"/>
<sequence length="357" mass="39721">MNLYRSFGNLMEAWVSEGGQCSDSEWLENNEEDSPTPTSDSGTNLRSESVDSGVETASSDVSFLATSCFVSADVDAFAPERGGLTLASASQSPVLPSPAPFSSSSSSPRLRPSTAQKGPAALHQKVEQALQRTDSKKSKLELLTVDEVLRRRPRASFLPKRHTSELVRSQKSENFENFDLRRTVNLSLPVRQMHEMRRRPLSMSCVRQPVQTRSEDLGEVDGKGLSPGLSYLEQVCQMLEDIARQQMQMQNRASQMETDGPLELRDMETFDTCQSDSKPAEADLSSCQRLENTESAEQTSSEPQRSKDYTRGHFRHRSASDTTLATLHLSWGDRPPLAFPCKEMSMTNTSNQTREGE</sequence>
<dbReference type="Proteomes" id="UP000831701">
    <property type="component" value="Chromosome 15"/>
</dbReference>
<protein>
    <submittedName>
        <fullName evidence="1">Uncharacterized protein</fullName>
    </submittedName>
</protein>
<name>A0ACB8W4W0_9TELE</name>
<evidence type="ECO:0000313" key="2">
    <source>
        <dbReference type="Proteomes" id="UP000831701"/>
    </source>
</evidence>
<reference evidence="1" key="1">
    <citation type="submission" date="2022-04" db="EMBL/GenBank/DDBJ databases">
        <title>Jade perch genome.</title>
        <authorList>
            <person name="Chao B."/>
        </authorList>
    </citation>
    <scope>NUCLEOTIDE SEQUENCE</scope>
    <source>
        <strain evidence="1">CB-2022</strain>
    </source>
</reference>
<accession>A0ACB8W4W0</accession>
<organism evidence="1 2">
    <name type="scientific">Scortum barcoo</name>
    <name type="common">barcoo grunter</name>
    <dbReference type="NCBI Taxonomy" id="214431"/>
    <lineage>
        <taxon>Eukaryota</taxon>
        <taxon>Metazoa</taxon>
        <taxon>Chordata</taxon>
        <taxon>Craniata</taxon>
        <taxon>Vertebrata</taxon>
        <taxon>Euteleostomi</taxon>
        <taxon>Actinopterygii</taxon>
        <taxon>Neopterygii</taxon>
        <taxon>Teleostei</taxon>
        <taxon>Neoteleostei</taxon>
        <taxon>Acanthomorphata</taxon>
        <taxon>Eupercaria</taxon>
        <taxon>Centrarchiformes</taxon>
        <taxon>Terapontoidei</taxon>
        <taxon>Terapontidae</taxon>
        <taxon>Scortum</taxon>
    </lineage>
</organism>